<dbReference type="Proteomes" id="UP000717515">
    <property type="component" value="Unassembled WGS sequence"/>
</dbReference>
<feature type="domain" description="Peptidase S1" evidence="4">
    <location>
        <begin position="68"/>
        <end position="285"/>
    </location>
</feature>
<dbReference type="PROSITE" id="PS00134">
    <property type="entry name" value="TRYPSIN_HIS"/>
    <property type="match status" value="1"/>
</dbReference>
<dbReference type="InterPro" id="IPR018114">
    <property type="entry name" value="TRYPSIN_HIS"/>
</dbReference>
<reference evidence="5" key="1">
    <citation type="submission" date="2021-07" db="EMBL/GenBank/DDBJ databases">
        <title>Draft genome of Mortierella alpina, strain LL118, isolated from an aspen leaf litter sample.</title>
        <authorList>
            <person name="Yang S."/>
            <person name="Vinatzer B.A."/>
        </authorList>
    </citation>
    <scope>NUCLEOTIDE SEQUENCE</scope>
    <source>
        <strain evidence="5">LL118</strain>
    </source>
</reference>
<proteinExistence type="inferred from homology"/>
<dbReference type="SUPFAM" id="SSF50494">
    <property type="entry name" value="Trypsin-like serine proteases"/>
    <property type="match status" value="1"/>
</dbReference>
<dbReference type="CDD" id="cd00190">
    <property type="entry name" value="Tryp_SPc"/>
    <property type="match status" value="1"/>
</dbReference>
<accession>A0A9P7ZZP0</accession>
<dbReference type="InterPro" id="IPR028301">
    <property type="entry name" value="V8_his_AS"/>
</dbReference>
<comment type="caution">
    <text evidence="5">The sequence shown here is derived from an EMBL/GenBank/DDBJ whole genome shotgun (WGS) entry which is preliminary data.</text>
</comment>
<keyword evidence="3" id="KW-0645">Protease</keyword>
<keyword evidence="3" id="KW-0720">Serine protease</keyword>
<keyword evidence="3" id="KW-0378">Hydrolase</keyword>
<evidence type="ECO:0000256" key="1">
    <source>
        <dbReference type="ARBA" id="ARBA00007664"/>
    </source>
</evidence>
<name>A0A9P7ZZP0_MORAP</name>
<organism evidence="5 6">
    <name type="scientific">Mortierella alpina</name>
    <name type="common">Oleaginous fungus</name>
    <name type="synonym">Mortierella renispora</name>
    <dbReference type="NCBI Taxonomy" id="64518"/>
    <lineage>
        <taxon>Eukaryota</taxon>
        <taxon>Fungi</taxon>
        <taxon>Fungi incertae sedis</taxon>
        <taxon>Mucoromycota</taxon>
        <taxon>Mortierellomycotina</taxon>
        <taxon>Mortierellomycetes</taxon>
        <taxon>Mortierellales</taxon>
        <taxon>Mortierellaceae</taxon>
        <taxon>Mortierella</taxon>
    </lineage>
</organism>
<evidence type="ECO:0000259" key="4">
    <source>
        <dbReference type="PROSITE" id="PS50240"/>
    </source>
</evidence>
<dbReference type="PROSITE" id="PS50240">
    <property type="entry name" value="TRYPSIN_DOM"/>
    <property type="match status" value="1"/>
</dbReference>
<dbReference type="Pfam" id="PF00089">
    <property type="entry name" value="Trypsin"/>
    <property type="match status" value="1"/>
</dbReference>
<dbReference type="AlphaFoldDB" id="A0A9P7ZZP0"/>
<sequence>MRNLHFRFVCLDLTDERWPHLLLFSHFPLSSLRFHLIFTMHTTSIAAILVSLAVAITTTASPVLEKRIIGGGPVSKGEMPFIAQLVNKRSPCTGFLVGPQTIMTAAHCLRDRTHTGIVVGGTKFKVGKSVTALEYVPHPDYNSTRDTNDIGLIFIKEKVKGPYAKIKGASYPKALSKVTAAGFGYIDNKGTEPKRLNKVDLNVARSKSCMDSFPDFDKKTQFCTLPNPLGHSVCGGDSGGPMFQKSKVIGIVSHGVPGKKCSQDGGYQYYTFIQPFLPWVNLEIERFKKNQTAVPA</sequence>
<dbReference type="InterPro" id="IPR009003">
    <property type="entry name" value="Peptidase_S1_PA"/>
</dbReference>
<dbReference type="PROSITE" id="PS00672">
    <property type="entry name" value="V8_HIS"/>
    <property type="match status" value="1"/>
</dbReference>
<dbReference type="PRINTS" id="PR00722">
    <property type="entry name" value="CHYMOTRYPSIN"/>
</dbReference>
<dbReference type="EMBL" id="JAIFTL010000371">
    <property type="protein sequence ID" value="KAG9319826.1"/>
    <property type="molecule type" value="Genomic_DNA"/>
</dbReference>
<dbReference type="InterPro" id="IPR043504">
    <property type="entry name" value="Peptidase_S1_PA_chymotrypsin"/>
</dbReference>
<comment type="similarity">
    <text evidence="1">Belongs to the peptidase S1 family.</text>
</comment>
<dbReference type="InterPro" id="IPR001314">
    <property type="entry name" value="Peptidase_S1A"/>
</dbReference>
<dbReference type="PANTHER" id="PTHR24276">
    <property type="entry name" value="POLYSERASE-RELATED"/>
    <property type="match status" value="1"/>
</dbReference>
<dbReference type="InterPro" id="IPR050430">
    <property type="entry name" value="Peptidase_S1"/>
</dbReference>
<dbReference type="PANTHER" id="PTHR24276:SF98">
    <property type="entry name" value="FI18310P1-RELATED"/>
    <property type="match status" value="1"/>
</dbReference>
<evidence type="ECO:0000313" key="6">
    <source>
        <dbReference type="Proteomes" id="UP000717515"/>
    </source>
</evidence>
<dbReference type="SMART" id="SM00020">
    <property type="entry name" value="Tryp_SPc"/>
    <property type="match status" value="1"/>
</dbReference>
<evidence type="ECO:0000256" key="3">
    <source>
        <dbReference type="RuleBase" id="RU363034"/>
    </source>
</evidence>
<dbReference type="InterPro" id="IPR001254">
    <property type="entry name" value="Trypsin_dom"/>
</dbReference>
<dbReference type="GO" id="GO:0004252">
    <property type="term" value="F:serine-type endopeptidase activity"/>
    <property type="evidence" value="ECO:0007669"/>
    <property type="project" value="InterPro"/>
</dbReference>
<protein>
    <recommendedName>
        <fullName evidence="4">Peptidase S1 domain-containing protein</fullName>
    </recommendedName>
</protein>
<evidence type="ECO:0000313" key="5">
    <source>
        <dbReference type="EMBL" id="KAG9319826.1"/>
    </source>
</evidence>
<dbReference type="GO" id="GO:0006508">
    <property type="term" value="P:proteolysis"/>
    <property type="evidence" value="ECO:0007669"/>
    <property type="project" value="UniProtKB-KW"/>
</dbReference>
<dbReference type="PROSITE" id="PS00135">
    <property type="entry name" value="TRYPSIN_SER"/>
    <property type="match status" value="1"/>
</dbReference>
<dbReference type="Gene3D" id="2.40.10.10">
    <property type="entry name" value="Trypsin-like serine proteases"/>
    <property type="match status" value="1"/>
</dbReference>
<dbReference type="InterPro" id="IPR033116">
    <property type="entry name" value="TRYPSIN_SER"/>
</dbReference>
<keyword evidence="2" id="KW-1015">Disulfide bond</keyword>
<evidence type="ECO:0000256" key="2">
    <source>
        <dbReference type="ARBA" id="ARBA00023157"/>
    </source>
</evidence>
<gene>
    <name evidence="5" type="ORF">KVV02_007228</name>
</gene>